<reference evidence="1" key="1">
    <citation type="submission" date="2022-08" db="EMBL/GenBank/DDBJ databases">
        <title>Genome Sequence of Pycnoporus sanguineus.</title>
        <authorList>
            <person name="Buettner E."/>
        </authorList>
    </citation>
    <scope>NUCLEOTIDE SEQUENCE</scope>
    <source>
        <strain evidence="1">CG-C14</strain>
    </source>
</reference>
<dbReference type="EMBL" id="JANSHE010005237">
    <property type="protein sequence ID" value="KAJ2972005.1"/>
    <property type="molecule type" value="Genomic_DNA"/>
</dbReference>
<organism evidence="1 2">
    <name type="scientific">Trametes sanguinea</name>
    <dbReference type="NCBI Taxonomy" id="158606"/>
    <lineage>
        <taxon>Eukaryota</taxon>
        <taxon>Fungi</taxon>
        <taxon>Dikarya</taxon>
        <taxon>Basidiomycota</taxon>
        <taxon>Agaricomycotina</taxon>
        <taxon>Agaricomycetes</taxon>
        <taxon>Polyporales</taxon>
        <taxon>Polyporaceae</taxon>
        <taxon>Trametes</taxon>
    </lineage>
</organism>
<proteinExistence type="predicted"/>
<name>A0ACC1MYC3_9APHY</name>
<evidence type="ECO:0000313" key="1">
    <source>
        <dbReference type="EMBL" id="KAJ2972005.1"/>
    </source>
</evidence>
<keyword evidence="2" id="KW-1185">Reference proteome</keyword>
<gene>
    <name evidence="1" type="ORF">NUW54_g12365</name>
</gene>
<accession>A0ACC1MYC3</accession>
<sequence length="409" mass="43452">MRSGLLGLLRNTAEAMDYWLIAVVDSQTDSSRLLRRLALPVVSQRSSRLVIQVHQKRPNGQPYISPSTSSTDARHKARKPLGERLVSMQSRRQGGSSQIRMLPRLVRSHRRTDDHGGVQRPSCFSCSSTALTLGPIKFPTWVYKTAWRKRRLCASLSSSRRFSPVRYHLRRRLAHTIECNVCPPVASTTAMLRSELHMAAELCSTVPYSLLYACGLCSDRKDLQFTFGQYSGQLDCENTAPAGQYLGQTFGVNIPSWAYLQLTGSDLFDSTKAKQVAADSSSPPGGGSPPADTNSPRPQTTPILTSTQISPAAPTKPPAQNSDVSPSPSTPAAQSVPDTASGSETVTGGSSPGGGQGTMNASSISTLESGSSTTASGGSALPGGKPSAPVDRQHTATGPGTVPGQYHGD</sequence>
<dbReference type="Proteomes" id="UP001144978">
    <property type="component" value="Unassembled WGS sequence"/>
</dbReference>
<comment type="caution">
    <text evidence="1">The sequence shown here is derived from an EMBL/GenBank/DDBJ whole genome shotgun (WGS) entry which is preliminary data.</text>
</comment>
<evidence type="ECO:0000313" key="2">
    <source>
        <dbReference type="Proteomes" id="UP001144978"/>
    </source>
</evidence>
<protein>
    <submittedName>
        <fullName evidence="1">Uncharacterized protein</fullName>
    </submittedName>
</protein>